<sequence>MTRFGYVMTTYFAAMGVAVASIVPVPVKLLWNASVSTPLGLYDLAAPNGLKVGDLVAVRPPKPLAAFMVTRGYIGRNVPLLKSVAALSGQQVCRVSRIVTVDGVKFGEAQDRDRRGRMLPVWQGCRRIAPDQIFLMNPSVRDSLDGRYFGPLPRAAVIGRATPLYTDAHGDGHFVWHRLLADRPMPSFPNIAMETSHAADR</sequence>
<dbReference type="Proteomes" id="UP000032675">
    <property type="component" value="Unassembled WGS sequence"/>
</dbReference>
<dbReference type="SUPFAM" id="SSF51306">
    <property type="entry name" value="LexA/Signal peptidase"/>
    <property type="match status" value="1"/>
</dbReference>
<dbReference type="GO" id="GO:0004252">
    <property type="term" value="F:serine-type endopeptidase activity"/>
    <property type="evidence" value="ECO:0007669"/>
    <property type="project" value="InterPro"/>
</dbReference>
<dbReference type="RefSeq" id="WP_048852570.1">
    <property type="nucleotide sequence ID" value="NZ_BANI01000398.1"/>
</dbReference>
<dbReference type="InterPro" id="IPR019533">
    <property type="entry name" value="Peptidase_S26"/>
</dbReference>
<evidence type="ECO:0000313" key="3">
    <source>
        <dbReference type="EMBL" id="GAN98136.1"/>
    </source>
</evidence>
<dbReference type="InterPro" id="IPR036286">
    <property type="entry name" value="LexA/Signal_pep-like_sf"/>
</dbReference>
<name>A0A0D6Q5T9_KOMEU</name>
<keyword evidence="1" id="KW-0812">Transmembrane</keyword>
<evidence type="ECO:0000259" key="2">
    <source>
        <dbReference type="Pfam" id="PF10502"/>
    </source>
</evidence>
<protein>
    <submittedName>
        <fullName evidence="3">Conjugal transfer protein TraF</fullName>
    </submittedName>
</protein>
<comment type="caution">
    <text evidence="3">The sequence shown here is derived from an EMBL/GenBank/DDBJ whole genome shotgun (WGS) entry which is preliminary data.</text>
</comment>
<keyword evidence="1" id="KW-1133">Transmembrane helix</keyword>
<dbReference type="AlphaFoldDB" id="A0A0D6Q5T9"/>
<dbReference type="MEROPS" id="S26.014"/>
<dbReference type="Gene3D" id="2.10.109.10">
    <property type="entry name" value="Umud Fragment, subunit A"/>
    <property type="match status" value="1"/>
</dbReference>
<evidence type="ECO:0000313" key="4">
    <source>
        <dbReference type="Proteomes" id="UP000032675"/>
    </source>
</evidence>
<dbReference type="GO" id="GO:0006465">
    <property type="term" value="P:signal peptide processing"/>
    <property type="evidence" value="ECO:0007669"/>
    <property type="project" value="InterPro"/>
</dbReference>
<dbReference type="EMBL" id="BANI01000398">
    <property type="protein sequence ID" value="GAN98136.1"/>
    <property type="molecule type" value="Genomic_DNA"/>
</dbReference>
<keyword evidence="1" id="KW-0472">Membrane</keyword>
<accession>A0A0D6Q5T9</accession>
<feature type="transmembrane region" description="Helical" evidence="1">
    <location>
        <begin position="12"/>
        <end position="31"/>
    </location>
</feature>
<reference evidence="3 4" key="1">
    <citation type="submission" date="2012-11" db="EMBL/GenBank/DDBJ databases">
        <title>Whole genome sequence of Gluconacetobacter europaeus NBRC3261.</title>
        <authorList>
            <person name="Azuma Y."/>
            <person name="Higashiura N."/>
            <person name="Hirakawa H."/>
            <person name="Matsushita K."/>
        </authorList>
    </citation>
    <scope>NUCLEOTIDE SEQUENCE [LARGE SCALE GENOMIC DNA]</scope>
    <source>
        <strain evidence="3 4">NBRC 3261</strain>
    </source>
</reference>
<evidence type="ECO:0000256" key="1">
    <source>
        <dbReference type="SAM" id="Phobius"/>
    </source>
</evidence>
<feature type="domain" description="Peptidase S26" evidence="2">
    <location>
        <begin position="12"/>
        <end position="162"/>
    </location>
</feature>
<organism evidence="3 4">
    <name type="scientific">Komagataeibacter europaeus NBRC 3261</name>
    <dbReference type="NCBI Taxonomy" id="1234669"/>
    <lineage>
        <taxon>Bacteria</taxon>
        <taxon>Pseudomonadati</taxon>
        <taxon>Pseudomonadota</taxon>
        <taxon>Alphaproteobacteria</taxon>
        <taxon>Acetobacterales</taxon>
        <taxon>Acetobacteraceae</taxon>
        <taxon>Komagataeibacter</taxon>
    </lineage>
</organism>
<proteinExistence type="predicted"/>
<gene>
    <name evidence="3" type="ORF">Geu3261_0480_004</name>
</gene>
<dbReference type="Pfam" id="PF10502">
    <property type="entry name" value="Peptidase_S26"/>
    <property type="match status" value="1"/>
</dbReference>